<dbReference type="InterPro" id="IPR046335">
    <property type="entry name" value="LacI/GalR-like_sensor"/>
</dbReference>
<evidence type="ECO:0000313" key="7">
    <source>
        <dbReference type="Proteomes" id="UP000254512"/>
    </source>
</evidence>
<dbReference type="EMBL" id="UGHD01000002">
    <property type="protein sequence ID" value="STO56020.1"/>
    <property type="molecule type" value="Genomic_DNA"/>
</dbReference>
<dbReference type="Pfam" id="PF00356">
    <property type="entry name" value="LacI"/>
    <property type="match status" value="1"/>
</dbReference>
<feature type="domain" description="HTH lacI-type" evidence="5">
    <location>
        <begin position="23"/>
        <end position="77"/>
    </location>
</feature>
<dbReference type="InterPro" id="IPR000843">
    <property type="entry name" value="HTH_LacI"/>
</dbReference>
<sequence length="350" mass="38673">MEKYEENQSLNRTPRKRRSTGRATITDVAKLAGVGTMTVSRALRTPDQVSEKLRIRINEAVNELGYIPNKAAGSLASVKSNSIAVILPSFTEKACSEFLIAFQDVVRTAEYQVFTGYNNFDVEREAELLTAMLENNPAAVVLFGSERLEHSRKQLEAAKIPVIEVNERIPDAVDLNIGVSHYDAAKAMTLHLVGKGYKNIGFVGARAEQSVLQQQLSGWQAGMIESYLTPDHFITTHESPSMQLGRDAMNRLRLRQPELDALICSHESIALGVLFESHKQVVRVPHALAVSCLDGSESCEECYPSLTSINVDYTEMGKKAAHLLLARLNGQTLDDDHETLTFTLIARNSS</sequence>
<dbReference type="Gene3D" id="3.40.50.2300">
    <property type="match status" value="2"/>
</dbReference>
<accession>A0A377HIF4</accession>
<evidence type="ECO:0000256" key="4">
    <source>
        <dbReference type="SAM" id="MobiDB-lite"/>
    </source>
</evidence>
<evidence type="ECO:0000313" key="6">
    <source>
        <dbReference type="EMBL" id="STO56020.1"/>
    </source>
</evidence>
<reference evidence="6 7" key="1">
    <citation type="submission" date="2018-06" db="EMBL/GenBank/DDBJ databases">
        <authorList>
            <consortium name="Pathogen Informatics"/>
            <person name="Doyle S."/>
        </authorList>
    </citation>
    <scope>NUCLEOTIDE SEQUENCE [LARGE SCALE GENOMIC DNA]</scope>
    <source>
        <strain evidence="6 7">NCTC11645</strain>
    </source>
</reference>
<gene>
    <name evidence="6" type="primary">gntR_2</name>
    <name evidence="6" type="ORF">NCTC11645_00329</name>
</gene>
<dbReference type="RefSeq" id="WP_223173154.1">
    <property type="nucleotide sequence ID" value="NZ_CP035690.1"/>
</dbReference>
<feature type="region of interest" description="Disordered" evidence="4">
    <location>
        <begin position="1"/>
        <end position="22"/>
    </location>
</feature>
<dbReference type="AlphaFoldDB" id="A0A377HIF4"/>
<protein>
    <submittedName>
        <fullName evidence="6">Gluconate utilization system GNT-I transcriptional repressor</fullName>
    </submittedName>
</protein>
<dbReference type="CDD" id="cd01392">
    <property type="entry name" value="HTH_LacI"/>
    <property type="match status" value="1"/>
</dbReference>
<dbReference type="CDD" id="cd01575">
    <property type="entry name" value="PBP1_GntR"/>
    <property type="match status" value="1"/>
</dbReference>
<dbReference type="STRING" id="673.AL542_11080"/>
<dbReference type="InterPro" id="IPR028082">
    <property type="entry name" value="Peripla_BP_I"/>
</dbReference>
<organism evidence="6 7">
    <name type="scientific">Grimontia hollisae</name>
    <name type="common">Vibrio hollisae</name>
    <dbReference type="NCBI Taxonomy" id="673"/>
    <lineage>
        <taxon>Bacteria</taxon>
        <taxon>Pseudomonadati</taxon>
        <taxon>Pseudomonadota</taxon>
        <taxon>Gammaproteobacteria</taxon>
        <taxon>Vibrionales</taxon>
        <taxon>Vibrionaceae</taxon>
        <taxon>Grimontia</taxon>
    </lineage>
</organism>
<dbReference type="InterPro" id="IPR010982">
    <property type="entry name" value="Lambda_DNA-bd_dom_sf"/>
</dbReference>
<evidence type="ECO:0000259" key="5">
    <source>
        <dbReference type="PROSITE" id="PS50932"/>
    </source>
</evidence>
<keyword evidence="3" id="KW-0804">Transcription</keyword>
<dbReference type="GO" id="GO:0003700">
    <property type="term" value="F:DNA-binding transcription factor activity"/>
    <property type="evidence" value="ECO:0007669"/>
    <property type="project" value="TreeGrafter"/>
</dbReference>
<dbReference type="Pfam" id="PF13377">
    <property type="entry name" value="Peripla_BP_3"/>
    <property type="match status" value="1"/>
</dbReference>
<keyword evidence="1" id="KW-0805">Transcription regulation</keyword>
<dbReference type="PROSITE" id="PS00356">
    <property type="entry name" value="HTH_LACI_1"/>
    <property type="match status" value="1"/>
</dbReference>
<name>A0A377HIF4_GRIHO</name>
<dbReference type="PANTHER" id="PTHR30146">
    <property type="entry name" value="LACI-RELATED TRANSCRIPTIONAL REPRESSOR"/>
    <property type="match status" value="1"/>
</dbReference>
<dbReference type="GO" id="GO:0000976">
    <property type="term" value="F:transcription cis-regulatory region binding"/>
    <property type="evidence" value="ECO:0007669"/>
    <property type="project" value="TreeGrafter"/>
</dbReference>
<evidence type="ECO:0000256" key="3">
    <source>
        <dbReference type="ARBA" id="ARBA00023163"/>
    </source>
</evidence>
<dbReference type="PROSITE" id="PS50932">
    <property type="entry name" value="HTH_LACI_2"/>
    <property type="match status" value="1"/>
</dbReference>
<proteinExistence type="predicted"/>
<dbReference type="PANTHER" id="PTHR30146:SF33">
    <property type="entry name" value="TRANSCRIPTIONAL REGULATOR"/>
    <property type="match status" value="1"/>
</dbReference>
<evidence type="ECO:0000256" key="2">
    <source>
        <dbReference type="ARBA" id="ARBA00023125"/>
    </source>
</evidence>
<dbReference type="Gene3D" id="1.10.260.40">
    <property type="entry name" value="lambda repressor-like DNA-binding domains"/>
    <property type="match status" value="1"/>
</dbReference>
<dbReference type="SUPFAM" id="SSF47413">
    <property type="entry name" value="lambda repressor-like DNA-binding domains"/>
    <property type="match status" value="1"/>
</dbReference>
<dbReference type="SMART" id="SM00354">
    <property type="entry name" value="HTH_LACI"/>
    <property type="match status" value="1"/>
</dbReference>
<dbReference type="SUPFAM" id="SSF53822">
    <property type="entry name" value="Periplasmic binding protein-like I"/>
    <property type="match status" value="1"/>
</dbReference>
<dbReference type="Proteomes" id="UP000254512">
    <property type="component" value="Unassembled WGS sequence"/>
</dbReference>
<keyword evidence="2" id="KW-0238">DNA-binding</keyword>
<evidence type="ECO:0000256" key="1">
    <source>
        <dbReference type="ARBA" id="ARBA00023015"/>
    </source>
</evidence>